<keyword evidence="2 4" id="KW-0863">Zinc-finger</keyword>
<protein>
    <recommendedName>
        <fullName evidence="5">RING-type domain-containing protein</fullName>
    </recommendedName>
</protein>
<dbReference type="OrthoDB" id="6270329at2759"/>
<keyword evidence="7" id="KW-1185">Reference proteome</keyword>
<accession>A0A7M7HGL5</accession>
<name>A0A7M7HGL5_STRPU</name>
<dbReference type="RefSeq" id="XP_011667102.2">
    <property type="nucleotide sequence ID" value="XM_011668800.2"/>
</dbReference>
<feature type="domain" description="RING-type" evidence="5">
    <location>
        <begin position="135"/>
        <end position="177"/>
    </location>
</feature>
<dbReference type="SUPFAM" id="SSF57850">
    <property type="entry name" value="RING/U-box"/>
    <property type="match status" value="1"/>
</dbReference>
<proteinExistence type="predicted"/>
<dbReference type="InterPro" id="IPR001841">
    <property type="entry name" value="Znf_RING"/>
</dbReference>
<evidence type="ECO:0000256" key="3">
    <source>
        <dbReference type="ARBA" id="ARBA00022833"/>
    </source>
</evidence>
<dbReference type="InterPro" id="IPR017907">
    <property type="entry name" value="Znf_RING_CS"/>
</dbReference>
<dbReference type="PANTHER" id="PTHR31424:SF3">
    <property type="entry name" value="RING-TYPE DOMAIN-CONTAINING PROTEIN"/>
    <property type="match status" value="1"/>
</dbReference>
<dbReference type="EnsemblMetazoa" id="XM_011668800">
    <property type="protein sequence ID" value="XP_011667102"/>
    <property type="gene ID" value="LOC105439619"/>
</dbReference>
<keyword evidence="1" id="KW-0479">Metal-binding</keyword>
<dbReference type="CDD" id="cd16449">
    <property type="entry name" value="RING-HC"/>
    <property type="match status" value="1"/>
</dbReference>
<evidence type="ECO:0000256" key="2">
    <source>
        <dbReference type="ARBA" id="ARBA00022771"/>
    </source>
</evidence>
<sequence length="460" mass="52261">MLTKHPASFDIADYLVLISKFVSVENDEPDIHPKAFCKGCYTGMKSPRNKKWVPTAIWAPHRRSQTCVVCSHSKKMSVGGRPSKKKSTGRPRIDRSLHATLDSLKANSRVPDIAIDDEVLFKERFWVPNDSQFCCRVCECVFVCPVSTPCQHLFCMSCVQNLFGSDSRVNISCPTCHSHVHFQSLTPAPTYFHNILKKSDISCKQCNTNLTYDIATHHSHPSHHPTITHTDHKQTTDNLISQLTPQQKEEIGTVLLREKLRTSNDGATAVFRTKGQPLVTKLITKPRISSADSTPSTRRRRSMQLAAIRDEISHSPDVQFRHEVSRAHKAGALDDPSSSVKINDIDMVNMRSMLRLSWKMTRKLKSWLKEHNIASDCEKKVRAQESKLIGDNLEGEWVPLQFHNEERKETEIIKTPLVKVSSLERKVMSLLDEYEKLNLLSFDDTGGERQTTASIPLWRL</sequence>
<reference evidence="7" key="1">
    <citation type="submission" date="2015-02" db="EMBL/GenBank/DDBJ databases">
        <title>Genome sequencing for Strongylocentrotus purpuratus.</title>
        <authorList>
            <person name="Murali S."/>
            <person name="Liu Y."/>
            <person name="Vee V."/>
            <person name="English A."/>
            <person name="Wang M."/>
            <person name="Skinner E."/>
            <person name="Han Y."/>
            <person name="Muzny D.M."/>
            <person name="Worley K.C."/>
            <person name="Gibbs R.A."/>
        </authorList>
    </citation>
    <scope>NUCLEOTIDE SEQUENCE</scope>
</reference>
<reference evidence="6" key="2">
    <citation type="submission" date="2021-01" db="UniProtKB">
        <authorList>
            <consortium name="EnsemblMetazoa"/>
        </authorList>
    </citation>
    <scope>IDENTIFICATION</scope>
</reference>
<dbReference type="Proteomes" id="UP000007110">
    <property type="component" value="Unassembled WGS sequence"/>
</dbReference>
<evidence type="ECO:0000313" key="7">
    <source>
        <dbReference type="Proteomes" id="UP000007110"/>
    </source>
</evidence>
<dbReference type="InterPro" id="IPR013083">
    <property type="entry name" value="Znf_RING/FYVE/PHD"/>
</dbReference>
<dbReference type="SMART" id="SM00184">
    <property type="entry name" value="RING"/>
    <property type="match status" value="1"/>
</dbReference>
<dbReference type="GeneID" id="105439619"/>
<evidence type="ECO:0000259" key="5">
    <source>
        <dbReference type="PROSITE" id="PS50089"/>
    </source>
</evidence>
<keyword evidence="3" id="KW-0862">Zinc</keyword>
<evidence type="ECO:0000256" key="1">
    <source>
        <dbReference type="ARBA" id="ARBA00022723"/>
    </source>
</evidence>
<dbReference type="PANTHER" id="PTHR31424">
    <property type="entry name" value="PROTEIN CBG23806"/>
    <property type="match status" value="1"/>
</dbReference>
<evidence type="ECO:0000256" key="4">
    <source>
        <dbReference type="PROSITE-ProRule" id="PRU00175"/>
    </source>
</evidence>
<dbReference type="InParanoid" id="A0A7M7HGL5"/>
<dbReference type="KEGG" id="spu:105439619"/>
<dbReference type="Gene3D" id="3.30.40.10">
    <property type="entry name" value="Zinc/RING finger domain, C3HC4 (zinc finger)"/>
    <property type="match status" value="1"/>
</dbReference>
<dbReference type="GO" id="GO:0008270">
    <property type="term" value="F:zinc ion binding"/>
    <property type="evidence" value="ECO:0007669"/>
    <property type="project" value="UniProtKB-KW"/>
</dbReference>
<dbReference type="OMA" id="VECFRQQ"/>
<dbReference type="PROSITE" id="PS00518">
    <property type="entry name" value="ZF_RING_1"/>
    <property type="match status" value="1"/>
</dbReference>
<organism evidence="6 7">
    <name type="scientific">Strongylocentrotus purpuratus</name>
    <name type="common">Purple sea urchin</name>
    <dbReference type="NCBI Taxonomy" id="7668"/>
    <lineage>
        <taxon>Eukaryota</taxon>
        <taxon>Metazoa</taxon>
        <taxon>Echinodermata</taxon>
        <taxon>Eleutherozoa</taxon>
        <taxon>Echinozoa</taxon>
        <taxon>Echinoidea</taxon>
        <taxon>Euechinoidea</taxon>
        <taxon>Echinacea</taxon>
        <taxon>Camarodonta</taxon>
        <taxon>Echinidea</taxon>
        <taxon>Strongylocentrotidae</taxon>
        <taxon>Strongylocentrotus</taxon>
    </lineage>
</organism>
<dbReference type="AlphaFoldDB" id="A0A7M7HGL5"/>
<evidence type="ECO:0000313" key="6">
    <source>
        <dbReference type="EnsemblMetazoa" id="XP_011667102"/>
    </source>
</evidence>
<dbReference type="PROSITE" id="PS50089">
    <property type="entry name" value="ZF_RING_2"/>
    <property type="match status" value="1"/>
</dbReference>